<gene>
    <name evidence="6" type="ORF">WMO64_15410</name>
</gene>
<evidence type="ECO:0000256" key="2">
    <source>
        <dbReference type="ARBA" id="ARBA00023015"/>
    </source>
</evidence>
<evidence type="ECO:0000313" key="7">
    <source>
        <dbReference type="Proteomes" id="UP001464378"/>
    </source>
</evidence>
<evidence type="ECO:0000259" key="5">
    <source>
        <dbReference type="PROSITE" id="PS50931"/>
    </source>
</evidence>
<dbReference type="InterPro" id="IPR036388">
    <property type="entry name" value="WH-like_DNA-bd_sf"/>
</dbReference>
<evidence type="ECO:0000256" key="1">
    <source>
        <dbReference type="ARBA" id="ARBA00009437"/>
    </source>
</evidence>
<name>A0ABV1EC10_9FIRM</name>
<feature type="domain" description="HTH lysR-type" evidence="5">
    <location>
        <begin position="1"/>
        <end position="58"/>
    </location>
</feature>
<reference evidence="6 7" key="1">
    <citation type="submission" date="2024-03" db="EMBL/GenBank/DDBJ databases">
        <title>Human intestinal bacterial collection.</title>
        <authorList>
            <person name="Pauvert C."/>
            <person name="Hitch T.C.A."/>
            <person name="Clavel T."/>
        </authorList>
    </citation>
    <scope>NUCLEOTIDE SEQUENCE [LARGE SCALE GENOMIC DNA]</scope>
    <source>
        <strain evidence="6 7">CLA-AP-H29</strain>
    </source>
</reference>
<dbReference type="Gene3D" id="1.10.10.10">
    <property type="entry name" value="Winged helix-like DNA-binding domain superfamily/Winged helix DNA-binding domain"/>
    <property type="match status" value="1"/>
</dbReference>
<proteinExistence type="inferred from homology"/>
<dbReference type="InterPro" id="IPR005119">
    <property type="entry name" value="LysR_subst-bd"/>
</dbReference>
<dbReference type="PRINTS" id="PR00039">
    <property type="entry name" value="HTHLYSR"/>
</dbReference>
<evidence type="ECO:0000313" key="6">
    <source>
        <dbReference type="EMBL" id="MEQ2444841.1"/>
    </source>
</evidence>
<dbReference type="CDD" id="cd05466">
    <property type="entry name" value="PBP2_LTTR_substrate"/>
    <property type="match status" value="1"/>
</dbReference>
<dbReference type="EMBL" id="JBBMFK010000034">
    <property type="protein sequence ID" value="MEQ2444841.1"/>
    <property type="molecule type" value="Genomic_DNA"/>
</dbReference>
<keyword evidence="3" id="KW-0238">DNA-binding</keyword>
<dbReference type="PROSITE" id="PS50931">
    <property type="entry name" value="HTH_LYSR"/>
    <property type="match status" value="1"/>
</dbReference>
<dbReference type="Proteomes" id="UP001464378">
    <property type="component" value="Unassembled WGS sequence"/>
</dbReference>
<dbReference type="Gene3D" id="3.40.190.290">
    <property type="match status" value="1"/>
</dbReference>
<comment type="caution">
    <text evidence="6">The sequence shown here is derived from an EMBL/GenBank/DDBJ whole genome shotgun (WGS) entry which is preliminary data.</text>
</comment>
<protein>
    <submittedName>
        <fullName evidence="6">LysR family transcriptional regulator</fullName>
    </submittedName>
</protein>
<evidence type="ECO:0000256" key="3">
    <source>
        <dbReference type="ARBA" id="ARBA00023125"/>
    </source>
</evidence>
<dbReference type="PANTHER" id="PTHR30346:SF28">
    <property type="entry name" value="HTH-TYPE TRANSCRIPTIONAL REGULATOR CYNR"/>
    <property type="match status" value="1"/>
</dbReference>
<comment type="similarity">
    <text evidence="1">Belongs to the LysR transcriptional regulatory family.</text>
</comment>
<organism evidence="6 7">
    <name type="scientific">Pseudoflavonifractor intestinihominis</name>
    <dbReference type="NCBI Taxonomy" id="3133171"/>
    <lineage>
        <taxon>Bacteria</taxon>
        <taxon>Bacillati</taxon>
        <taxon>Bacillota</taxon>
        <taxon>Clostridia</taxon>
        <taxon>Eubacteriales</taxon>
        <taxon>Oscillospiraceae</taxon>
        <taxon>Pseudoflavonifractor</taxon>
    </lineage>
</organism>
<dbReference type="Pfam" id="PF03466">
    <property type="entry name" value="LysR_substrate"/>
    <property type="match status" value="1"/>
</dbReference>
<sequence length="306" mass="34734">MQMKVIEAFLALYEAKSFSRASWVLFITQQGLSRQIRALEGEVGQVLFDRSRMGAQPTEAAHRLYPYYRQILELYRASQQALGTREGERRQLRIGFAYGISSGGGADYLMEYQQLHPEVQVEIQEWSKEQCIHKLLHNRLDVAFLINPFPENLFRASRITTDHMYAAMHSTHPLAAESGPLEFRSLAGEDLITGSPENAMRQFFDYCCVLTQIHPRISLASGHNLDLINTMTENVGVATLNSAMALRVTNPDVSIRRLILPCEGYLYGCVPLYCGQEDMPVQLVRYAQEYYARHPLPSYPAGQAHN</sequence>
<dbReference type="SUPFAM" id="SSF46785">
    <property type="entry name" value="Winged helix' DNA-binding domain"/>
    <property type="match status" value="1"/>
</dbReference>
<keyword evidence="7" id="KW-1185">Reference proteome</keyword>
<accession>A0ABV1EC10</accession>
<dbReference type="SUPFAM" id="SSF53850">
    <property type="entry name" value="Periplasmic binding protein-like II"/>
    <property type="match status" value="1"/>
</dbReference>
<keyword evidence="4" id="KW-0804">Transcription</keyword>
<keyword evidence="2" id="KW-0805">Transcription regulation</keyword>
<evidence type="ECO:0000256" key="4">
    <source>
        <dbReference type="ARBA" id="ARBA00023163"/>
    </source>
</evidence>
<dbReference type="PANTHER" id="PTHR30346">
    <property type="entry name" value="TRANSCRIPTIONAL DUAL REGULATOR HCAR-RELATED"/>
    <property type="match status" value="1"/>
</dbReference>
<dbReference type="InterPro" id="IPR036390">
    <property type="entry name" value="WH_DNA-bd_sf"/>
</dbReference>
<dbReference type="InterPro" id="IPR000847">
    <property type="entry name" value="LysR_HTH_N"/>
</dbReference>
<dbReference type="Pfam" id="PF00126">
    <property type="entry name" value="HTH_1"/>
    <property type="match status" value="1"/>
</dbReference>
<dbReference type="RefSeq" id="WP_349232545.1">
    <property type="nucleotide sequence ID" value="NZ_JBBMFK010000034.1"/>
</dbReference>